<dbReference type="Pfam" id="PF19190">
    <property type="entry name" value="BACON_2"/>
    <property type="match status" value="1"/>
</dbReference>
<feature type="domain" description="BACON" evidence="1">
    <location>
        <begin position="258"/>
        <end position="314"/>
    </location>
</feature>
<dbReference type="InterPro" id="IPR053139">
    <property type="entry name" value="Surface_bspA-like"/>
</dbReference>
<dbReference type="OrthoDB" id="1050622at2"/>
<dbReference type="InterPro" id="IPR032675">
    <property type="entry name" value="LRR_dom_sf"/>
</dbReference>
<dbReference type="Pfam" id="PF13004">
    <property type="entry name" value="BACON"/>
    <property type="match status" value="1"/>
</dbReference>
<comment type="caution">
    <text evidence="3">The sequence shown here is derived from an EMBL/GenBank/DDBJ whole genome shotgun (WGS) entry which is preliminary data.</text>
</comment>
<dbReference type="PANTHER" id="PTHR45661:SF3">
    <property type="entry name" value="IG-LIKE DOMAIN-CONTAINING PROTEIN"/>
    <property type="match status" value="1"/>
</dbReference>
<evidence type="ECO:0000313" key="4">
    <source>
        <dbReference type="Proteomes" id="UP000195772"/>
    </source>
</evidence>
<organism evidence="3 4">
    <name type="scientific">Alistipes onderdonkii</name>
    <dbReference type="NCBI Taxonomy" id="328813"/>
    <lineage>
        <taxon>Bacteria</taxon>
        <taxon>Pseudomonadati</taxon>
        <taxon>Bacteroidota</taxon>
        <taxon>Bacteroidia</taxon>
        <taxon>Bacteroidales</taxon>
        <taxon>Rikenellaceae</taxon>
        <taxon>Alistipes</taxon>
    </lineage>
</organism>
<dbReference type="Gene3D" id="3.80.10.10">
    <property type="entry name" value="Ribonuclease Inhibitor"/>
    <property type="match status" value="2"/>
</dbReference>
<protein>
    <recommendedName>
        <fullName evidence="1 2">BACON domain-containing protein</fullName>
    </recommendedName>
</protein>
<dbReference type="InterPro" id="IPR013783">
    <property type="entry name" value="Ig-like_fold"/>
</dbReference>
<dbReference type="Proteomes" id="UP000195772">
    <property type="component" value="Unassembled WGS sequence"/>
</dbReference>
<evidence type="ECO:0000259" key="1">
    <source>
        <dbReference type="Pfam" id="PF13004"/>
    </source>
</evidence>
<dbReference type="InterPro" id="IPR035986">
    <property type="entry name" value="PKD_dom_sf"/>
</dbReference>
<name>A0A1Y3R6K3_9BACT</name>
<dbReference type="SUPFAM" id="SSF52047">
    <property type="entry name" value="RNI-like"/>
    <property type="match status" value="1"/>
</dbReference>
<dbReference type="Gene3D" id="2.60.40.10">
    <property type="entry name" value="Immunoglobulins"/>
    <property type="match status" value="3"/>
</dbReference>
<dbReference type="InterPro" id="IPR005046">
    <property type="entry name" value="DUF285"/>
</dbReference>
<dbReference type="PROSITE" id="PS51257">
    <property type="entry name" value="PROKAR_LIPOPROTEIN"/>
    <property type="match status" value="1"/>
</dbReference>
<dbReference type="CDD" id="cd14948">
    <property type="entry name" value="BACON"/>
    <property type="match status" value="2"/>
</dbReference>
<evidence type="ECO:0000259" key="2">
    <source>
        <dbReference type="Pfam" id="PF19190"/>
    </source>
</evidence>
<dbReference type="PANTHER" id="PTHR45661">
    <property type="entry name" value="SURFACE ANTIGEN"/>
    <property type="match status" value="1"/>
</dbReference>
<dbReference type="eggNOG" id="COG4886">
    <property type="taxonomic scope" value="Bacteria"/>
</dbReference>
<dbReference type="EMBL" id="NFHB01000002">
    <property type="protein sequence ID" value="OUN04400.1"/>
    <property type="molecule type" value="Genomic_DNA"/>
</dbReference>
<proteinExistence type="predicted"/>
<dbReference type="InterPro" id="IPR024361">
    <property type="entry name" value="BACON"/>
</dbReference>
<accession>A0A1Y3R6K3</accession>
<dbReference type="RefSeq" id="WP_087401304.1">
    <property type="nucleotide sequence ID" value="NZ_NFHB01000002.1"/>
</dbReference>
<reference evidence="4" key="1">
    <citation type="submission" date="2017-04" db="EMBL/GenBank/DDBJ databases">
        <title>Function of individual gut microbiota members based on whole genome sequencing of pure cultures obtained from chicken caecum.</title>
        <authorList>
            <person name="Medvecky M."/>
            <person name="Cejkova D."/>
            <person name="Polansky O."/>
            <person name="Karasova D."/>
            <person name="Kubasova T."/>
            <person name="Cizek A."/>
            <person name="Rychlik I."/>
        </authorList>
    </citation>
    <scope>NUCLEOTIDE SEQUENCE [LARGE SCALE GENOMIC DNA]</scope>
    <source>
        <strain evidence="4">An90</strain>
    </source>
</reference>
<evidence type="ECO:0000313" key="3">
    <source>
        <dbReference type="EMBL" id="OUN04400.1"/>
    </source>
</evidence>
<dbReference type="Pfam" id="PF03382">
    <property type="entry name" value="DUF285"/>
    <property type="match status" value="1"/>
</dbReference>
<feature type="domain" description="BACON" evidence="2">
    <location>
        <begin position="72"/>
        <end position="134"/>
    </location>
</feature>
<dbReference type="SUPFAM" id="SSF49299">
    <property type="entry name" value="PKD domain"/>
    <property type="match status" value="1"/>
</dbReference>
<sequence>MKKFIYILAVSMLGMMGCSEDTITYINPTPGEEPSEVIAELGISSKNTWFTPADGLNAAIGFKSLGGEVVVDIQTNVAWKYTATGAEWLTIEKDDVADQLILSCESNKVEEKQNSTVTVTAGDKTATITVSQNAYGTLEISASENNFQIPARGELTASFEVLSTDEDWVYETKACPWLLVERDGKNVTVTLDPNEKIEDRETTFELIAGKGGGNPVSETIRVTQDRAAFISTSLKTVPFAATPTKAKELSVESNFEWEYTLTEGSDWLTVKRTEEGLEVSSIINPDASSRSATITITAGDGKANMAEQTITVSQTGFDFDAFIIGLNVTAVDLRARLPFDKAINATIDWGDGTIEENVTTAFPQHTYTDPDYYVVSVKGTVPSLNSTNLNLGYNYAQTNQITEIFNWGRTGLTSMAGALKQCTFLTKVATDQTEAFAQVTTFYEAFNHCDILEEIPDGFLDHAVELKTAESMFQFAYELKKVPADLFHKAAKLESVRNAFAYTSLEEVDEDFFAHNPELSNVTVCFSNTKLKTVPEKLFAKNPKIDDFSSVFTGILTLETIPENIFANQPECDSFYYTFQGSGLKSIPSKLFANNKKCTDFRSTFNATKITSIPAELFAGCSKVTTFMTCFSGCSELQSIPGALFSNTGAFDTVTTTAFNNIFKGCTSLTEIPAGLFDGFTKVTQFSASFSGCTSLAKLPSDLFATNTNVTSFANAFQDCSALKSIPEGLFRGLTKVTSFSSLFAGCTALEEIGGNIINGCTSCTSIASMFKGCTQLKTVSPDAFAGAPKITSVGNLFENCTALESVPGDLFAQLPALKTATSLFAGSGLKTVPAELFSRNPEITAFGKVFTNCANLASLPDGLFSANSKVTVYSNAFEGCTALQQVGVLFGESTAAVKCDLLFSKCPALKAIPAGMFDGLAKASTFDQAFIDCSALETIPEGMFMKNTDVTTLTKCFQNCVMLKAVPARMFGATTKTKTLSYLFSGCTSLESIAPDAFSGLKAPSTTFMYAFEKCTSLKEIPDGLFRENTTISTWTGIFRDCTGLRKVGSNVFNCAGSTTFGSVFYGCTALETVGENLLVSAGKLTGITSMFRDCSSLKGIPVDIFDECTVLKSVTNAFSGCTSLSGESPYTIVNGIKYHLYDRTTENNPASGLTALTSTAGCFKGCTQLSDYAQIPDAWKQ</sequence>
<gene>
    <name evidence="3" type="ORF">B5G41_03555</name>
</gene>
<dbReference type="AlphaFoldDB" id="A0A1Y3R6K3"/>